<dbReference type="PANTHER" id="PTHR10192:SF5">
    <property type="entry name" value="GEPHYRIN"/>
    <property type="match status" value="1"/>
</dbReference>
<proteinExistence type="inferred from homology"/>
<dbReference type="InterPro" id="IPR001453">
    <property type="entry name" value="MoaB/Mog_dom"/>
</dbReference>
<keyword evidence="9" id="KW-1185">Reference proteome</keyword>
<keyword evidence="6" id="KW-0460">Magnesium</keyword>
<dbReference type="Gene3D" id="3.90.105.10">
    <property type="entry name" value="Molybdopterin biosynthesis moea protein, domain 2"/>
    <property type="match status" value="2"/>
</dbReference>
<dbReference type="EC" id="2.10.1.1" evidence="6"/>
<dbReference type="Pfam" id="PF00994">
    <property type="entry name" value="MoCF_biosynth"/>
    <property type="match status" value="1"/>
</dbReference>
<dbReference type="GO" id="GO:0005829">
    <property type="term" value="C:cytosol"/>
    <property type="evidence" value="ECO:0007669"/>
    <property type="project" value="TreeGrafter"/>
</dbReference>
<evidence type="ECO:0000256" key="1">
    <source>
        <dbReference type="ARBA" id="ARBA00002901"/>
    </source>
</evidence>
<dbReference type="InterPro" id="IPR036135">
    <property type="entry name" value="MoeA_linker/N_sf"/>
</dbReference>
<dbReference type="Gene3D" id="3.40.980.10">
    <property type="entry name" value="MoaB/Mog-like domain"/>
    <property type="match status" value="1"/>
</dbReference>
<evidence type="ECO:0000259" key="7">
    <source>
        <dbReference type="SMART" id="SM00852"/>
    </source>
</evidence>
<keyword evidence="6" id="KW-0500">Molybdenum</keyword>
<dbReference type="PANTHER" id="PTHR10192">
    <property type="entry name" value="MOLYBDOPTERIN BIOSYNTHESIS PROTEIN"/>
    <property type="match status" value="1"/>
</dbReference>
<sequence>MVLLCGEVAPVSPTTVPLAAAFGCVAAGAIAAPNAKPASPTAMRDGFAVEAAAVGGASTYAPIFLVPPPPWVEAGEPLPRGSNAVLPPEGWENGTVVMDVAAREGVSGAGDDIARDETLIEAGSRIGPLHMLALEAAELASVDVRRPRLRIIAAGAPIPDTASPMIARLVVHRGGEAEVVRARSEVSDIAQAIRDGSADAVILIGGSGVGRSDHSAAALAAAGELRAHGIAIRPGETAAVGTAAGRPVLLLPGRPEAALAAFMALGRPLVARLAGMQDERPRRQVLVRKVVSLIGLTEIVFVRIRSDGVEPLGGAGLPLRRLAQADGIIVVEPESEGFSAGEEAEVWSL</sequence>
<dbReference type="SUPFAM" id="SSF63882">
    <property type="entry name" value="MoeA N-terminal region -like"/>
    <property type="match status" value="1"/>
</dbReference>
<reference evidence="8 9" key="1">
    <citation type="submission" date="2019-07" db="EMBL/GenBank/DDBJ databases">
        <title>Whole genome shotgun sequence of Methylobacterium gnaphalii NBRC 107716.</title>
        <authorList>
            <person name="Hosoyama A."/>
            <person name="Uohara A."/>
            <person name="Ohji S."/>
            <person name="Ichikawa N."/>
        </authorList>
    </citation>
    <scope>NUCLEOTIDE SEQUENCE [LARGE SCALE GENOMIC DNA]</scope>
    <source>
        <strain evidence="8 9">NBRC 107716</strain>
    </source>
</reference>
<name>A0A512JQE7_9HYPH</name>
<comment type="pathway">
    <text evidence="2 6">Cofactor biosynthesis; molybdopterin biosynthesis.</text>
</comment>
<dbReference type="GO" id="GO:0006777">
    <property type="term" value="P:Mo-molybdopterin cofactor biosynthetic process"/>
    <property type="evidence" value="ECO:0007669"/>
    <property type="project" value="UniProtKB-UniRule"/>
</dbReference>
<evidence type="ECO:0000256" key="4">
    <source>
        <dbReference type="ARBA" id="ARBA00023150"/>
    </source>
</evidence>
<dbReference type="InterPro" id="IPR038987">
    <property type="entry name" value="MoeA-like"/>
</dbReference>
<dbReference type="SMART" id="SM00852">
    <property type="entry name" value="MoCF_biosynth"/>
    <property type="match status" value="1"/>
</dbReference>
<comment type="catalytic activity">
    <reaction evidence="5">
        <text>adenylyl-molybdopterin + molybdate = Mo-molybdopterin + AMP + H(+)</text>
        <dbReference type="Rhea" id="RHEA:35047"/>
        <dbReference type="ChEBI" id="CHEBI:15378"/>
        <dbReference type="ChEBI" id="CHEBI:36264"/>
        <dbReference type="ChEBI" id="CHEBI:62727"/>
        <dbReference type="ChEBI" id="CHEBI:71302"/>
        <dbReference type="ChEBI" id="CHEBI:456215"/>
        <dbReference type="EC" id="2.10.1.1"/>
    </reaction>
</comment>
<evidence type="ECO:0000313" key="8">
    <source>
        <dbReference type="EMBL" id="GEP12187.1"/>
    </source>
</evidence>
<gene>
    <name evidence="8" type="ORF">MGN01_40320</name>
</gene>
<dbReference type="SUPFAM" id="SSF63867">
    <property type="entry name" value="MoeA C-terminal domain-like"/>
    <property type="match status" value="1"/>
</dbReference>
<evidence type="ECO:0000256" key="2">
    <source>
        <dbReference type="ARBA" id="ARBA00005046"/>
    </source>
</evidence>
<organism evidence="8 9">
    <name type="scientific">Methylobacterium gnaphalii</name>
    <dbReference type="NCBI Taxonomy" id="1010610"/>
    <lineage>
        <taxon>Bacteria</taxon>
        <taxon>Pseudomonadati</taxon>
        <taxon>Pseudomonadota</taxon>
        <taxon>Alphaproteobacteria</taxon>
        <taxon>Hyphomicrobiales</taxon>
        <taxon>Methylobacteriaceae</taxon>
        <taxon>Methylobacterium</taxon>
    </lineage>
</organism>
<comment type="function">
    <text evidence="1 6">Catalyzes the insertion of molybdate into adenylated molybdopterin with the concomitant release of AMP.</text>
</comment>
<protein>
    <recommendedName>
        <fullName evidence="6">Molybdopterin molybdenumtransferase</fullName>
        <ecNumber evidence="6">2.10.1.1</ecNumber>
    </recommendedName>
</protein>
<dbReference type="InterPro" id="IPR005111">
    <property type="entry name" value="MoeA_C_domain_IV"/>
</dbReference>
<dbReference type="Pfam" id="PF03453">
    <property type="entry name" value="MoeA_N"/>
    <property type="match status" value="1"/>
</dbReference>
<dbReference type="InterPro" id="IPR036425">
    <property type="entry name" value="MoaB/Mog-like_dom_sf"/>
</dbReference>
<evidence type="ECO:0000256" key="3">
    <source>
        <dbReference type="ARBA" id="ARBA00010763"/>
    </source>
</evidence>
<dbReference type="Gene3D" id="2.40.340.10">
    <property type="entry name" value="MoeA, C-terminal, domain IV"/>
    <property type="match status" value="1"/>
</dbReference>
<comment type="similarity">
    <text evidence="3 6">Belongs to the MoeA family.</text>
</comment>
<dbReference type="Pfam" id="PF03454">
    <property type="entry name" value="MoeA_C"/>
    <property type="match status" value="1"/>
</dbReference>
<evidence type="ECO:0000256" key="5">
    <source>
        <dbReference type="ARBA" id="ARBA00047317"/>
    </source>
</evidence>
<dbReference type="Gene3D" id="2.170.190.11">
    <property type="entry name" value="Molybdopterin biosynthesis moea protein, domain 3"/>
    <property type="match status" value="2"/>
</dbReference>
<comment type="caution">
    <text evidence="8">The sequence shown here is derived from an EMBL/GenBank/DDBJ whole genome shotgun (WGS) entry which is preliminary data.</text>
</comment>
<evidence type="ECO:0000313" key="9">
    <source>
        <dbReference type="Proteomes" id="UP000321750"/>
    </source>
</evidence>
<dbReference type="InterPro" id="IPR005110">
    <property type="entry name" value="MoeA_linker/N"/>
</dbReference>
<dbReference type="Proteomes" id="UP000321750">
    <property type="component" value="Unassembled WGS sequence"/>
</dbReference>
<dbReference type="SUPFAM" id="SSF53218">
    <property type="entry name" value="Molybdenum cofactor biosynthesis proteins"/>
    <property type="match status" value="1"/>
</dbReference>
<keyword evidence="6" id="KW-0808">Transferase</keyword>
<dbReference type="InterPro" id="IPR036688">
    <property type="entry name" value="MoeA_C_domain_IV_sf"/>
</dbReference>
<keyword evidence="4 6" id="KW-0501">Molybdenum cofactor biosynthesis</keyword>
<feature type="domain" description="MoaB/Mog" evidence="7">
    <location>
        <begin position="150"/>
        <end position="272"/>
    </location>
</feature>
<accession>A0A512JQE7</accession>
<dbReference type="GO" id="GO:0046872">
    <property type="term" value="F:metal ion binding"/>
    <property type="evidence" value="ECO:0007669"/>
    <property type="project" value="UniProtKB-UniRule"/>
</dbReference>
<dbReference type="UniPathway" id="UPA00344"/>
<keyword evidence="6" id="KW-0479">Metal-binding</keyword>
<dbReference type="AlphaFoldDB" id="A0A512JQE7"/>
<comment type="cofactor">
    <cofactor evidence="6">
        <name>Mg(2+)</name>
        <dbReference type="ChEBI" id="CHEBI:18420"/>
    </cofactor>
</comment>
<dbReference type="GO" id="GO:0061599">
    <property type="term" value="F:molybdopterin molybdotransferase activity"/>
    <property type="evidence" value="ECO:0007669"/>
    <property type="project" value="UniProtKB-UniRule"/>
</dbReference>
<evidence type="ECO:0000256" key="6">
    <source>
        <dbReference type="RuleBase" id="RU365090"/>
    </source>
</evidence>
<dbReference type="EMBL" id="BJZV01000032">
    <property type="protein sequence ID" value="GEP12187.1"/>
    <property type="molecule type" value="Genomic_DNA"/>
</dbReference>